<dbReference type="InterPro" id="IPR050360">
    <property type="entry name" value="MFS_Sugar_Transporters"/>
</dbReference>
<feature type="compositionally biased region" description="Basic and acidic residues" evidence="6">
    <location>
        <begin position="17"/>
        <end position="28"/>
    </location>
</feature>
<dbReference type="AlphaFoldDB" id="A0A438MUY1"/>
<evidence type="ECO:0000256" key="4">
    <source>
        <dbReference type="ARBA" id="ARBA00022989"/>
    </source>
</evidence>
<evidence type="ECO:0000256" key="2">
    <source>
        <dbReference type="ARBA" id="ARBA00010992"/>
    </source>
</evidence>
<feature type="transmembrane region" description="Helical" evidence="7">
    <location>
        <begin position="215"/>
        <end position="238"/>
    </location>
</feature>
<comment type="caution">
    <text evidence="9">The sequence shown here is derived from an EMBL/GenBank/DDBJ whole genome shotgun (WGS) entry which is preliminary data.</text>
</comment>
<dbReference type="PROSITE" id="PS50850">
    <property type="entry name" value="MFS"/>
    <property type="match status" value="1"/>
</dbReference>
<feature type="transmembrane region" description="Helical" evidence="7">
    <location>
        <begin position="340"/>
        <end position="361"/>
    </location>
</feature>
<feature type="transmembrane region" description="Helical" evidence="7">
    <location>
        <begin position="130"/>
        <end position="149"/>
    </location>
</feature>
<evidence type="ECO:0000256" key="3">
    <source>
        <dbReference type="ARBA" id="ARBA00022692"/>
    </source>
</evidence>
<feature type="transmembrane region" description="Helical" evidence="7">
    <location>
        <begin position="186"/>
        <end position="209"/>
    </location>
</feature>
<accession>A0A438MUY1</accession>
<feature type="transmembrane region" description="Helical" evidence="7">
    <location>
        <begin position="397"/>
        <end position="418"/>
    </location>
</feature>
<evidence type="ECO:0000256" key="5">
    <source>
        <dbReference type="ARBA" id="ARBA00023136"/>
    </source>
</evidence>
<evidence type="ECO:0000256" key="6">
    <source>
        <dbReference type="SAM" id="MobiDB-lite"/>
    </source>
</evidence>
<evidence type="ECO:0000259" key="8">
    <source>
        <dbReference type="PROSITE" id="PS50850"/>
    </source>
</evidence>
<dbReference type="Proteomes" id="UP000288859">
    <property type="component" value="Unassembled WGS sequence"/>
</dbReference>
<dbReference type="GO" id="GO:0005351">
    <property type="term" value="F:carbohydrate:proton symporter activity"/>
    <property type="evidence" value="ECO:0007669"/>
    <property type="project" value="TreeGrafter"/>
</dbReference>
<keyword evidence="4 7" id="KW-1133">Transmembrane helix</keyword>
<feature type="transmembrane region" description="Helical" evidence="7">
    <location>
        <begin position="99"/>
        <end position="118"/>
    </location>
</feature>
<protein>
    <recommendedName>
        <fullName evidence="8">Major facilitator superfamily (MFS) profile domain-containing protein</fullName>
    </recommendedName>
</protein>
<evidence type="ECO:0000313" key="9">
    <source>
        <dbReference type="EMBL" id="RVX67564.1"/>
    </source>
</evidence>
<feature type="transmembrane region" description="Helical" evidence="7">
    <location>
        <begin position="472"/>
        <end position="490"/>
    </location>
</feature>
<comment type="similarity">
    <text evidence="2">Belongs to the major facilitator superfamily. Sugar transporter (TC 2.A.1.1) family.</text>
</comment>
<feature type="transmembrane region" description="Helical" evidence="7">
    <location>
        <begin position="310"/>
        <end position="334"/>
    </location>
</feature>
<proteinExistence type="inferred from homology"/>
<dbReference type="VEuPathDB" id="FungiDB:PV10_03676"/>
<keyword evidence="3 7" id="KW-0812">Transmembrane</keyword>
<dbReference type="SUPFAM" id="SSF103473">
    <property type="entry name" value="MFS general substrate transporter"/>
    <property type="match status" value="1"/>
</dbReference>
<feature type="transmembrane region" description="Helical" evidence="7">
    <location>
        <begin position="161"/>
        <end position="179"/>
    </location>
</feature>
<feature type="transmembrane region" description="Helical" evidence="7">
    <location>
        <begin position="36"/>
        <end position="54"/>
    </location>
</feature>
<dbReference type="PANTHER" id="PTHR48022">
    <property type="entry name" value="PLASTIDIC GLUCOSE TRANSPORTER 4"/>
    <property type="match status" value="1"/>
</dbReference>
<dbReference type="Gene3D" id="1.20.1250.20">
    <property type="entry name" value="MFS general substrate transporter like domains"/>
    <property type="match status" value="1"/>
</dbReference>
<dbReference type="EMBL" id="NAJM01000047">
    <property type="protein sequence ID" value="RVX67564.1"/>
    <property type="molecule type" value="Genomic_DNA"/>
</dbReference>
<dbReference type="InterPro" id="IPR005828">
    <property type="entry name" value="MFS_sugar_transport-like"/>
</dbReference>
<feature type="region of interest" description="Disordered" evidence="6">
    <location>
        <begin position="1"/>
        <end position="28"/>
    </location>
</feature>
<feature type="compositionally biased region" description="Basic and acidic residues" evidence="6">
    <location>
        <begin position="1"/>
        <end position="10"/>
    </location>
</feature>
<keyword evidence="5 7" id="KW-0472">Membrane</keyword>
<feature type="transmembrane region" description="Helical" evidence="7">
    <location>
        <begin position="368"/>
        <end position="391"/>
    </location>
</feature>
<evidence type="ECO:0000256" key="7">
    <source>
        <dbReference type="SAM" id="Phobius"/>
    </source>
</evidence>
<name>A0A438MUY1_EXOME</name>
<feature type="transmembrane region" description="Helical" evidence="7">
    <location>
        <begin position="439"/>
        <end position="460"/>
    </location>
</feature>
<dbReference type="InterPro" id="IPR020846">
    <property type="entry name" value="MFS_dom"/>
</dbReference>
<evidence type="ECO:0000256" key="1">
    <source>
        <dbReference type="ARBA" id="ARBA00004141"/>
    </source>
</evidence>
<organism evidence="9 10">
    <name type="scientific">Exophiala mesophila</name>
    <name type="common">Black yeast-like fungus</name>
    <dbReference type="NCBI Taxonomy" id="212818"/>
    <lineage>
        <taxon>Eukaryota</taxon>
        <taxon>Fungi</taxon>
        <taxon>Dikarya</taxon>
        <taxon>Ascomycota</taxon>
        <taxon>Pezizomycotina</taxon>
        <taxon>Eurotiomycetes</taxon>
        <taxon>Chaetothyriomycetidae</taxon>
        <taxon>Chaetothyriales</taxon>
        <taxon>Herpotrichiellaceae</taxon>
        <taxon>Exophiala</taxon>
    </lineage>
</organism>
<gene>
    <name evidence="9" type="ORF">B0A52_08917</name>
</gene>
<dbReference type="InterPro" id="IPR036259">
    <property type="entry name" value="MFS_trans_sf"/>
</dbReference>
<reference evidence="9 10" key="1">
    <citation type="submission" date="2017-03" db="EMBL/GenBank/DDBJ databases">
        <title>Genomes of endolithic fungi from Antarctica.</title>
        <authorList>
            <person name="Coleine C."/>
            <person name="Masonjones S."/>
            <person name="Stajich J.E."/>
        </authorList>
    </citation>
    <scope>NUCLEOTIDE SEQUENCE [LARGE SCALE GENOMIC DNA]</scope>
    <source>
        <strain evidence="9 10">CCFEE 6314</strain>
    </source>
</reference>
<evidence type="ECO:0000313" key="10">
    <source>
        <dbReference type="Proteomes" id="UP000288859"/>
    </source>
</evidence>
<dbReference type="PANTHER" id="PTHR48022:SF2">
    <property type="entry name" value="PLASTIDIC GLUCOSE TRANSPORTER 4"/>
    <property type="match status" value="1"/>
</dbReference>
<dbReference type="Pfam" id="PF00083">
    <property type="entry name" value="Sugar_tr"/>
    <property type="match status" value="1"/>
</dbReference>
<feature type="domain" description="Major facilitator superfamily (MFS) profile" evidence="8">
    <location>
        <begin position="43"/>
        <end position="494"/>
    </location>
</feature>
<comment type="subcellular location">
    <subcellularLocation>
        <location evidence="1">Membrane</location>
        <topology evidence="1">Multi-pass membrane protein</topology>
    </subcellularLocation>
</comment>
<sequence length="531" mass="57795">MSSDKMKRTSVDAGKISTEHVDRPSDEHQAIEQPKLTWRMIFLGMYVGMAGWMYNFDLGYSGVVLQMDPFKQAFGSYGPIQTSSGDIINGYSLTALQQSLVSIAILFIGLGSALASIFGQYTGRRGTIQAACVIIAAGAGGMLGTAGNYTNYMVCKCVQGVGLGMLLAASPLWGVEVFLPRIRGIFLGFFGWGLAVGQLTANGVCMATASYTTYLAWQTPIICHIPLALVYGLLTFAFPESPRWLLTKGRDDAARKSFAIYYGRPVDDPLVSNQLNEVVRHIELERRTDSTKFWEIFRGVNARRTLASTIVAQGIAVSGTRFITTYAVIFFAGVGLSNPYLINVLLAASASAGVILVPWLVEYKGRRFALLVGYGLLGTYMLIIGAVGSALGQRNSSAQLVLIVLLCLWNFTFGLTVSTSLSTGTAEQHSLRLRTHGQAFVIALYEIIAFVISFSIPYMINANYGNMGLNVGYFFAGLSAMIWIGSFFFVPETGQLSLEQIDDLYMSGMSPCKTSLKKNKKIAMDSGRFRV</sequence>
<dbReference type="OrthoDB" id="6133115at2759"/>
<dbReference type="GO" id="GO:0016020">
    <property type="term" value="C:membrane"/>
    <property type="evidence" value="ECO:0007669"/>
    <property type="project" value="UniProtKB-SubCell"/>
</dbReference>